<comment type="pathway">
    <text evidence="1 6">Protein modification; peptidyl-diphthamide biosynthesis.</text>
</comment>
<dbReference type="KEGG" id="vmo:VMUT_0435"/>
<comment type="function">
    <text evidence="6">S-adenosyl-L-methionine-dependent methyltransferase that catalyzes the trimethylation of the amino group of the modified target histidine residue in translation elongation factor 2 (EF-2), to form an intermediate called diphthine. The three successive methylation reactions represent the second step of diphthamide biosynthesis.</text>
</comment>
<dbReference type="Gene3D" id="3.40.1010.10">
    <property type="entry name" value="Cobalt-precorrin-4 Transmethylase, Domain 1"/>
    <property type="match status" value="1"/>
</dbReference>
<dbReference type="HAMAP" id="MF_01084">
    <property type="entry name" value="Diphthine_synth"/>
    <property type="match status" value="1"/>
</dbReference>
<dbReference type="CDD" id="cd11647">
    <property type="entry name" value="DHP5_DphB"/>
    <property type="match status" value="1"/>
</dbReference>
<dbReference type="PANTHER" id="PTHR10882">
    <property type="entry name" value="DIPHTHINE SYNTHASE"/>
    <property type="match status" value="1"/>
</dbReference>
<dbReference type="OrthoDB" id="39139at2157"/>
<gene>
    <name evidence="6" type="primary">dphB</name>
    <name evidence="9" type="ordered locus">VMUT_0435</name>
</gene>
<feature type="binding site" evidence="6 7">
    <location>
        <position position="91"/>
    </location>
    <ligand>
        <name>S-adenosyl-L-methionine</name>
        <dbReference type="ChEBI" id="CHEBI:59789"/>
    </ligand>
</feature>
<feature type="binding site" evidence="6 7">
    <location>
        <position position="236"/>
    </location>
    <ligand>
        <name>S-adenosyl-L-methionine</name>
        <dbReference type="ChEBI" id="CHEBI:59789"/>
    </ligand>
</feature>
<dbReference type="PIRSF" id="PIRSF036432">
    <property type="entry name" value="Diphthine_synth"/>
    <property type="match status" value="1"/>
</dbReference>
<dbReference type="InterPro" id="IPR000878">
    <property type="entry name" value="4pyrrol_Mease"/>
</dbReference>
<feature type="binding site" evidence="6 7">
    <location>
        <position position="213"/>
    </location>
    <ligand>
        <name>S-adenosyl-L-methionine</name>
        <dbReference type="ChEBI" id="CHEBI:59789"/>
    </ligand>
</feature>
<evidence type="ECO:0000256" key="3">
    <source>
        <dbReference type="ARBA" id="ARBA00022603"/>
    </source>
</evidence>
<sequence>MSRGGPTLYITGLGLSPRNITTEALEVMRLVDVVFLETYTSKGPVEFMNYLRSIRNDLILVSREDLENRNGDVIMRELERGHDAALLVFGDPMIATTHAAIAVIAKRHGFNVKIVNSVSIVCALLSQLGLSPYKLGSIATVTYPRMGVLSTRAYDVLGDNLKRGLHTILLLDIRDDEGFMSANEAVDILRRLEEERKLGIVNERLLVIYVARLGWVDHRIVVSTVNNVPDIGDTPHTIVIPGLLNPVEVDYLVHVLNASKDFVDNHQRFIHSLTVENK</sequence>
<dbReference type="GO" id="GO:0032259">
    <property type="term" value="P:methylation"/>
    <property type="evidence" value="ECO:0007669"/>
    <property type="project" value="UniProtKB-KW"/>
</dbReference>
<name>F0QUA7_VULM7</name>
<dbReference type="GO" id="GO:0004164">
    <property type="term" value="F:diphthine synthase activity"/>
    <property type="evidence" value="ECO:0007669"/>
    <property type="project" value="UniProtKB-UniRule"/>
</dbReference>
<feature type="domain" description="Tetrapyrrole methylase" evidence="8">
    <location>
        <begin position="7"/>
        <end position="227"/>
    </location>
</feature>
<evidence type="ECO:0000256" key="7">
    <source>
        <dbReference type="PIRSR" id="PIRSR036432-1"/>
    </source>
</evidence>
<evidence type="ECO:0000256" key="5">
    <source>
        <dbReference type="ARBA" id="ARBA00022691"/>
    </source>
</evidence>
<dbReference type="STRING" id="985053.VMUT_0435"/>
<dbReference type="InterPro" id="IPR004551">
    <property type="entry name" value="Dphthn_synthase"/>
</dbReference>
<dbReference type="UniPathway" id="UPA00559"/>
<dbReference type="Pfam" id="PF00590">
    <property type="entry name" value="TP_methylase"/>
    <property type="match status" value="1"/>
</dbReference>
<dbReference type="GeneID" id="10288087"/>
<keyword evidence="10" id="KW-1185">Reference proteome</keyword>
<organism evidence="9 10">
    <name type="scientific">Vulcanisaeta moutnovskia (strain 768-28)</name>
    <dbReference type="NCBI Taxonomy" id="985053"/>
    <lineage>
        <taxon>Archaea</taxon>
        <taxon>Thermoproteota</taxon>
        <taxon>Thermoprotei</taxon>
        <taxon>Thermoproteales</taxon>
        <taxon>Thermoproteaceae</taxon>
        <taxon>Vulcanisaeta</taxon>
    </lineage>
</organism>
<reference evidence="9 10" key="1">
    <citation type="journal article" date="2011" name="J. Bacteriol.">
        <title>Complete genome sequence of 'Vulcanisaeta moutnovskia' strain 768-28, a novel member of the hyperthermophilic crenarchaeal genus vulcanisaeta.</title>
        <authorList>
            <person name="Gumerov V.M."/>
            <person name="Mardanov A.V."/>
            <person name="Beletsky A.V."/>
            <person name="Prokofeva M.I."/>
            <person name="Bonch-Osmolovskaya E.A."/>
            <person name="Ravin N.V."/>
            <person name="Skryabin K.G."/>
        </authorList>
    </citation>
    <scope>NUCLEOTIDE SEQUENCE [LARGE SCALE GENOMIC DNA]</scope>
    <source>
        <strain evidence="9 10">768-28</strain>
    </source>
</reference>
<dbReference type="InterPro" id="IPR035996">
    <property type="entry name" value="4pyrrol_Methylase_sf"/>
</dbReference>
<dbReference type="InterPro" id="IPR014777">
    <property type="entry name" value="4pyrrole_Mease_sub1"/>
</dbReference>
<keyword evidence="5 6" id="KW-0949">S-adenosyl-L-methionine</keyword>
<comment type="subunit">
    <text evidence="6">Homodimer.</text>
</comment>
<feature type="binding site" evidence="6 7">
    <location>
        <position position="15"/>
    </location>
    <ligand>
        <name>S-adenosyl-L-methionine</name>
        <dbReference type="ChEBI" id="CHEBI:59789"/>
    </ligand>
</feature>
<dbReference type="Proteomes" id="UP000007485">
    <property type="component" value="Chromosome"/>
</dbReference>
<dbReference type="eggNOG" id="arCOG04161">
    <property type="taxonomic scope" value="Archaea"/>
</dbReference>
<comment type="catalytic activity">
    <reaction evidence="6">
        <text>2-[(3S)-amino-3-carboxypropyl]-L-histidyl-[translation elongation factor 2] + 3 S-adenosyl-L-methionine = diphthine-[translation elongation factor 2] + 3 S-adenosyl-L-homocysteine + 3 H(+)</text>
        <dbReference type="Rhea" id="RHEA:36415"/>
        <dbReference type="Rhea" id="RHEA-COMP:9749"/>
        <dbReference type="Rhea" id="RHEA-COMP:10172"/>
        <dbReference type="ChEBI" id="CHEBI:15378"/>
        <dbReference type="ChEBI" id="CHEBI:57856"/>
        <dbReference type="ChEBI" id="CHEBI:59789"/>
        <dbReference type="ChEBI" id="CHEBI:73995"/>
        <dbReference type="ChEBI" id="CHEBI:82696"/>
        <dbReference type="EC" id="2.1.1.98"/>
    </reaction>
</comment>
<dbReference type="AlphaFoldDB" id="F0QUA7"/>
<evidence type="ECO:0000256" key="6">
    <source>
        <dbReference type="HAMAP-Rule" id="MF_01084"/>
    </source>
</evidence>
<accession>F0QUA7</accession>
<evidence type="ECO:0000313" key="9">
    <source>
        <dbReference type="EMBL" id="ADY00647.1"/>
    </source>
</evidence>
<feature type="binding site" evidence="6 7">
    <location>
        <position position="171"/>
    </location>
    <ligand>
        <name>S-adenosyl-L-methionine</name>
        <dbReference type="ChEBI" id="CHEBI:59789"/>
    </ligand>
</feature>
<feature type="binding site" evidence="6 7">
    <location>
        <position position="94"/>
    </location>
    <ligand>
        <name>S-adenosyl-L-methionine</name>
        <dbReference type="ChEBI" id="CHEBI:59789"/>
    </ligand>
</feature>
<evidence type="ECO:0000256" key="2">
    <source>
        <dbReference type="ARBA" id="ARBA00006729"/>
    </source>
</evidence>
<keyword evidence="4 6" id="KW-0808">Transferase</keyword>
<comment type="similarity">
    <text evidence="2 6">Belongs to the diphthine synthase family.</text>
</comment>
<keyword evidence="3 6" id="KW-0489">Methyltransferase</keyword>
<dbReference type="GO" id="GO:0017183">
    <property type="term" value="P:protein histidyl modification to diphthamide"/>
    <property type="evidence" value="ECO:0007669"/>
    <property type="project" value="UniProtKB-UniRule"/>
</dbReference>
<dbReference type="HOGENOM" id="CLU_066040_0_0_2"/>
<dbReference type="EC" id="2.1.1.98" evidence="6"/>
<dbReference type="InterPro" id="IPR014776">
    <property type="entry name" value="4pyrrole_Mease_sub2"/>
</dbReference>
<dbReference type="SUPFAM" id="SSF53790">
    <property type="entry name" value="Tetrapyrrole methylase"/>
    <property type="match status" value="1"/>
</dbReference>
<dbReference type="Gene3D" id="3.30.950.10">
    <property type="entry name" value="Methyltransferase, Cobalt-precorrin-4 Transmethylase, Domain 2"/>
    <property type="match status" value="1"/>
</dbReference>
<evidence type="ECO:0000256" key="1">
    <source>
        <dbReference type="ARBA" id="ARBA00005156"/>
    </source>
</evidence>
<evidence type="ECO:0000259" key="8">
    <source>
        <dbReference type="Pfam" id="PF00590"/>
    </source>
</evidence>
<proteinExistence type="inferred from homology"/>
<dbReference type="RefSeq" id="WP_013603810.1">
    <property type="nucleotide sequence ID" value="NC_015151.1"/>
</dbReference>
<dbReference type="PANTHER" id="PTHR10882:SF0">
    <property type="entry name" value="DIPHTHINE METHYL ESTER SYNTHASE"/>
    <property type="match status" value="1"/>
</dbReference>
<protein>
    <recommendedName>
        <fullName evidence="6">Diphthine synthase</fullName>
        <ecNumber evidence="6">2.1.1.98</ecNumber>
    </recommendedName>
    <alternativeName>
        <fullName evidence="6">Diphthamide biosynthesis methyltransferase</fullName>
    </alternativeName>
</protein>
<dbReference type="EMBL" id="CP002529">
    <property type="protein sequence ID" value="ADY00647.1"/>
    <property type="molecule type" value="Genomic_DNA"/>
</dbReference>
<dbReference type="NCBIfam" id="TIGR00522">
    <property type="entry name" value="dph5"/>
    <property type="match status" value="1"/>
</dbReference>
<evidence type="ECO:0000256" key="4">
    <source>
        <dbReference type="ARBA" id="ARBA00022679"/>
    </source>
</evidence>
<feature type="binding site" evidence="6 7">
    <location>
        <begin position="119"/>
        <end position="120"/>
    </location>
    <ligand>
        <name>S-adenosyl-L-methionine</name>
        <dbReference type="ChEBI" id="CHEBI:59789"/>
    </ligand>
</feature>
<evidence type="ECO:0000313" key="10">
    <source>
        <dbReference type="Proteomes" id="UP000007485"/>
    </source>
</evidence>